<dbReference type="VEuPathDB" id="FungiDB:PV08_05036"/>
<dbReference type="Pfam" id="PF26163">
    <property type="entry name" value="mS26"/>
    <property type="match status" value="1"/>
</dbReference>
<accession>A0A0D1YRF6</accession>
<name>A0A0D1YRF6_9EURO</name>
<dbReference type="STRING" id="91928.A0A0D1YRF6"/>
<organism evidence="2 3">
    <name type="scientific">Exophiala spinifera</name>
    <dbReference type="NCBI Taxonomy" id="91928"/>
    <lineage>
        <taxon>Eukaryota</taxon>
        <taxon>Fungi</taxon>
        <taxon>Dikarya</taxon>
        <taxon>Ascomycota</taxon>
        <taxon>Pezizomycotina</taxon>
        <taxon>Eurotiomycetes</taxon>
        <taxon>Chaetothyriomycetidae</taxon>
        <taxon>Chaetothyriales</taxon>
        <taxon>Herpotrichiellaceae</taxon>
        <taxon>Exophiala</taxon>
    </lineage>
</organism>
<proteinExistence type="predicted"/>
<sequence>MDTLSGSVCRACRLRLFLNSPSSSFSSATTIRTFASTSSRLHIPPESPAFIDVPEPHQPVGEPKPQVKGILPVPRELFPRRRPDKPGQEYLANVTRDPLPKNVPHPDHLSETGRYKQRMAELRKAQLREGLQELHRRKVHIDGQIAYRSQARQKQNARLTTQAQREDERLTNATVPSAMKLRGGHHELSPEDEDALYDSRVQAYQAKRAAKHADRLDRLHTLYMNARHFITTKEQLADAIDQAFQTTKSIWDRQGPPDTVEDMIRRGRDRTGDQGRGGLRLSSEVNERVLKDQERMQKIAEKLSGGKM</sequence>
<dbReference type="AlphaFoldDB" id="A0A0D1YRF6"/>
<evidence type="ECO:0000313" key="3">
    <source>
        <dbReference type="Proteomes" id="UP000053328"/>
    </source>
</evidence>
<dbReference type="RefSeq" id="XP_016238057.1">
    <property type="nucleotide sequence ID" value="XM_016379380.1"/>
</dbReference>
<reference evidence="2 3" key="1">
    <citation type="submission" date="2015-01" db="EMBL/GenBank/DDBJ databases">
        <title>The Genome Sequence of Exophiala spinifera CBS89968.</title>
        <authorList>
            <consortium name="The Broad Institute Genomics Platform"/>
            <person name="Cuomo C."/>
            <person name="de Hoog S."/>
            <person name="Gorbushina A."/>
            <person name="Stielow B."/>
            <person name="Teixiera M."/>
            <person name="Abouelleil A."/>
            <person name="Chapman S.B."/>
            <person name="Priest M."/>
            <person name="Young S.K."/>
            <person name="Wortman J."/>
            <person name="Nusbaum C."/>
            <person name="Birren B."/>
        </authorList>
    </citation>
    <scope>NUCLEOTIDE SEQUENCE [LARGE SCALE GENOMIC DNA]</scope>
    <source>
        <strain evidence="2 3">CBS 89968</strain>
    </source>
</reference>
<keyword evidence="3" id="KW-1185">Reference proteome</keyword>
<feature type="region of interest" description="Disordered" evidence="1">
    <location>
        <begin position="79"/>
        <end position="110"/>
    </location>
</feature>
<evidence type="ECO:0000313" key="2">
    <source>
        <dbReference type="EMBL" id="KIW17841.1"/>
    </source>
</evidence>
<evidence type="ECO:0000256" key="1">
    <source>
        <dbReference type="SAM" id="MobiDB-lite"/>
    </source>
</evidence>
<dbReference type="InterPro" id="IPR058940">
    <property type="entry name" value="mS26_fungi"/>
</dbReference>
<dbReference type="HOGENOM" id="CLU_065203_0_0_1"/>
<dbReference type="EMBL" id="KN847494">
    <property type="protein sequence ID" value="KIW17841.1"/>
    <property type="molecule type" value="Genomic_DNA"/>
</dbReference>
<gene>
    <name evidence="2" type="ORF">PV08_05036</name>
</gene>
<protein>
    <submittedName>
        <fullName evidence="2">Uncharacterized protein</fullName>
    </submittedName>
</protein>
<dbReference type="CDD" id="cd23703">
    <property type="entry name" value="mS26_PET12"/>
    <property type="match status" value="1"/>
</dbReference>
<dbReference type="OrthoDB" id="5223508at2759"/>
<dbReference type="GeneID" id="27332119"/>
<dbReference type="Proteomes" id="UP000053328">
    <property type="component" value="Unassembled WGS sequence"/>
</dbReference>